<comment type="similarity">
    <text evidence="3">Belongs to the BPI/LBP/Plunc superfamily. BPI/LBP family.</text>
</comment>
<keyword evidence="7 14" id="KW-0399">Innate immunity</keyword>
<dbReference type="InterPro" id="IPR017942">
    <property type="entry name" value="Lipid-bd_serum_glycop_N"/>
</dbReference>
<dbReference type="Pfam" id="PF02886">
    <property type="entry name" value="LBP_BPI_CETP_C"/>
    <property type="match status" value="1"/>
</dbReference>
<dbReference type="PIRSF" id="PIRSF002417">
    <property type="entry name" value="Lipid_binding_protein"/>
    <property type="match status" value="1"/>
</dbReference>
<feature type="signal peptide" evidence="16">
    <location>
        <begin position="1"/>
        <end position="22"/>
    </location>
</feature>
<dbReference type="CDD" id="cd00026">
    <property type="entry name" value="BPI2"/>
    <property type="match status" value="1"/>
</dbReference>
<feature type="region of interest" description="Disordered" evidence="15">
    <location>
        <begin position="466"/>
        <end position="497"/>
    </location>
</feature>
<evidence type="ECO:0000256" key="6">
    <source>
        <dbReference type="ARBA" id="ARBA00022529"/>
    </source>
</evidence>
<keyword evidence="5 14" id="KW-0964">Secreted</keyword>
<dbReference type="GO" id="GO:0005615">
    <property type="term" value="C:extracellular space"/>
    <property type="evidence" value="ECO:0000318"/>
    <property type="project" value="GO_Central"/>
</dbReference>
<protein>
    <recommendedName>
        <fullName evidence="4 14">Bactericidal permeability-increasing protein</fullName>
        <shortName evidence="14">BPI</shortName>
    </recommendedName>
</protein>
<dbReference type="SUPFAM" id="SSF55394">
    <property type="entry name" value="Bactericidal permeability-increasing protein, BPI"/>
    <property type="match status" value="2"/>
</dbReference>
<dbReference type="SMART" id="SM00328">
    <property type="entry name" value="BPI1"/>
    <property type="match status" value="1"/>
</dbReference>
<comment type="subcellular location">
    <subcellularLocation>
        <location evidence="1">Cytoplasmic granule membrane</location>
    </subcellularLocation>
    <subcellularLocation>
        <location evidence="2 14">Secreted</location>
    </subcellularLocation>
</comment>
<dbReference type="Proteomes" id="UP000002279">
    <property type="component" value="Unplaced"/>
</dbReference>
<evidence type="ECO:0000256" key="15">
    <source>
        <dbReference type="SAM" id="MobiDB-lite"/>
    </source>
</evidence>
<evidence type="ECO:0000256" key="10">
    <source>
        <dbReference type="ARBA" id="ARBA00023157"/>
    </source>
</evidence>
<dbReference type="FunCoup" id="A0A6I8NQ38">
    <property type="interactions" value="109"/>
</dbReference>
<dbReference type="FunFam" id="3.15.10.10:FF:000001">
    <property type="entry name" value="phospholipid transfer protein-like"/>
    <property type="match status" value="1"/>
</dbReference>
<feature type="chain" id="PRO_5026282668" description="Bactericidal permeability-increasing protein" evidence="16">
    <location>
        <begin position="23"/>
        <end position="497"/>
    </location>
</feature>
<evidence type="ECO:0000256" key="3">
    <source>
        <dbReference type="ARBA" id="ARBA00007292"/>
    </source>
</evidence>
<evidence type="ECO:0000256" key="1">
    <source>
        <dbReference type="ARBA" id="ARBA00004197"/>
    </source>
</evidence>
<feature type="domain" description="Lipid-binding serum glycoprotein C-terminal" evidence="18">
    <location>
        <begin position="268"/>
        <end position="474"/>
    </location>
</feature>
<evidence type="ECO:0000256" key="4">
    <source>
        <dbReference type="ARBA" id="ARBA00017827"/>
    </source>
</evidence>
<reference evidence="19" key="1">
    <citation type="submission" date="2025-08" db="UniProtKB">
        <authorList>
            <consortium name="Ensembl"/>
        </authorList>
    </citation>
    <scope>IDENTIFICATION</scope>
    <source>
        <strain evidence="19">Glennie</strain>
    </source>
</reference>
<dbReference type="InterPro" id="IPR032942">
    <property type="entry name" value="BPI/LBP/Plunc"/>
</dbReference>
<dbReference type="Ensembl" id="ENSOANT00000046898.1">
    <property type="protein sequence ID" value="ENSOANP00000042991.1"/>
    <property type="gene ID" value="ENSOANG00000049954.1"/>
</dbReference>
<evidence type="ECO:0000256" key="13">
    <source>
        <dbReference type="PIRSR" id="PIRSR002417-50"/>
    </source>
</evidence>
<reference evidence="19" key="2">
    <citation type="submission" date="2025-09" db="UniProtKB">
        <authorList>
            <consortium name="Ensembl"/>
        </authorList>
    </citation>
    <scope>IDENTIFICATION</scope>
    <source>
        <strain evidence="19">Glennie</strain>
    </source>
</reference>
<dbReference type="PANTHER" id="PTHR10504:SF84">
    <property type="entry name" value="BACTERICIDAL PERMEABILITY-INCREASING PROTEIN"/>
    <property type="match status" value="1"/>
</dbReference>
<organism evidence="19 20">
    <name type="scientific">Ornithorhynchus anatinus</name>
    <name type="common">Duckbill platypus</name>
    <dbReference type="NCBI Taxonomy" id="9258"/>
    <lineage>
        <taxon>Eukaryota</taxon>
        <taxon>Metazoa</taxon>
        <taxon>Chordata</taxon>
        <taxon>Craniata</taxon>
        <taxon>Vertebrata</taxon>
        <taxon>Euteleostomi</taxon>
        <taxon>Mammalia</taxon>
        <taxon>Monotremata</taxon>
        <taxon>Ornithorhynchidae</taxon>
        <taxon>Ornithorhynchus</taxon>
    </lineage>
</organism>
<keyword evidence="10 13" id="KW-1015">Disulfide bond</keyword>
<dbReference type="InParanoid" id="A0A6I8NQ38"/>
<dbReference type="OMA" id="WKARKRF"/>
<name>A0A6I8NQ38_ORNAN</name>
<dbReference type="InterPro" id="IPR030675">
    <property type="entry name" value="BPI/LBP"/>
</dbReference>
<evidence type="ECO:0000256" key="16">
    <source>
        <dbReference type="SAM" id="SignalP"/>
    </source>
</evidence>
<evidence type="ECO:0000256" key="5">
    <source>
        <dbReference type="ARBA" id="ARBA00022525"/>
    </source>
</evidence>
<dbReference type="GO" id="GO:0050829">
    <property type="term" value="P:defense response to Gram-negative bacterium"/>
    <property type="evidence" value="ECO:0000318"/>
    <property type="project" value="GO_Central"/>
</dbReference>
<dbReference type="AlphaFoldDB" id="A0A6I8NQ38"/>
<comment type="function">
    <text evidence="14">The cytotoxic action of BPI is limited to many species of Gram-negative bacteria; this specificity may be explained by a strong affinity of the very basic N-terminal half for the negatively charged lipopolysaccharides that are unique to the Gram-negative bacterial outer envelope.</text>
</comment>
<keyword evidence="11 14" id="KW-0325">Glycoprotein</keyword>
<comment type="subunit">
    <text evidence="12 14">Monomer. Homodimer; disulfide-linked.</text>
</comment>
<proteinExistence type="inferred from homology"/>
<dbReference type="Pfam" id="PF01273">
    <property type="entry name" value="LBP_BPI_CETP"/>
    <property type="match status" value="1"/>
</dbReference>
<evidence type="ECO:0000259" key="17">
    <source>
        <dbReference type="SMART" id="SM00328"/>
    </source>
</evidence>
<evidence type="ECO:0000313" key="19">
    <source>
        <dbReference type="Ensembl" id="ENSOANP00000042991.1"/>
    </source>
</evidence>
<evidence type="ECO:0000256" key="7">
    <source>
        <dbReference type="ARBA" id="ARBA00022588"/>
    </source>
</evidence>
<keyword evidence="20" id="KW-1185">Reference proteome</keyword>
<evidence type="ECO:0000256" key="9">
    <source>
        <dbReference type="ARBA" id="ARBA00023022"/>
    </source>
</evidence>
<dbReference type="Gene3D" id="3.15.20.10">
    <property type="entry name" value="Bactericidal permeability-increasing protein, domain 2"/>
    <property type="match status" value="1"/>
</dbReference>
<evidence type="ECO:0000259" key="18">
    <source>
        <dbReference type="SMART" id="SM00329"/>
    </source>
</evidence>
<accession>A0A6I8NQ38</accession>
<comment type="domain">
    <text evidence="14">The N- and C-terminal barrels adopt an identical fold despite having only 13% of conserved residues.</text>
</comment>
<gene>
    <name evidence="19" type="primary">LOC103166655</name>
</gene>
<keyword evidence="6 14" id="KW-0929">Antimicrobial</keyword>
<dbReference type="GeneTree" id="ENSGT01150000286994"/>
<dbReference type="InterPro" id="IPR017943">
    <property type="entry name" value="Bactericidal_perm-incr_a/b_dom"/>
</dbReference>
<dbReference type="InterPro" id="IPR001124">
    <property type="entry name" value="Lipid-bd_serum_glycop_C"/>
</dbReference>
<feature type="disulfide bond" evidence="13">
    <location>
        <begin position="156"/>
        <end position="195"/>
    </location>
</feature>
<keyword evidence="8 14" id="KW-0391">Immunity</keyword>
<comment type="domain">
    <text evidence="14">The N-terminal region may be exposed to the interior of the granule, whereas the C-terminal portion may be embedded in the membrane. During phagocytosis and degranulation, proteases may be released and activated and cleave BPI at the junction of the N- and C-terminal portions of the molecule, providing controlled release of the N-terminal antibacterial fragment when bacteria are ingested.</text>
</comment>
<evidence type="ECO:0000256" key="2">
    <source>
        <dbReference type="ARBA" id="ARBA00004613"/>
    </source>
</evidence>
<feature type="domain" description="Lipid-binding serum glycoprotein N-terminal" evidence="17">
    <location>
        <begin position="30"/>
        <end position="253"/>
    </location>
</feature>
<evidence type="ECO:0000256" key="12">
    <source>
        <dbReference type="ARBA" id="ARBA00025943"/>
    </source>
</evidence>
<dbReference type="Gene3D" id="3.15.10.10">
    <property type="entry name" value="Bactericidal permeability-increasing protein, domain 1"/>
    <property type="match status" value="1"/>
</dbReference>
<keyword evidence="9 14" id="KW-0044">Antibiotic</keyword>
<sequence length="497" mass="54093">MVVPIRTWAALVALVGVAGVWAANPGFVVRISQKGLDYARQESIVALEKELLKINLPDFSGSFKIKHFGKGHYDFNSLEINNFRLPTSQISLLPGQGLRVAMSNAFIQVSGHWKARKNFIKLNGSFNLKVEGLSIMTDLHLGSDQNGRPTVSASACNSQISNVKVHISGRLSWILNLFHKKIESRFRKSMEGKICEKVMSAARSKLQPYLQTLPVTAKIDKVAGIDYALVHPPKSSASTLDVGLKGEFFNLNQRSPPPFAPPELNFPPASDRMAYFGVSDYFFNTAFSVYHKAGALRLSVSDDMIPKESKIRLNTASFGGLIPQLAKTYPNVAMKLVVSTAAAPSLSIRPGSLNLGPDLDVEALALPPNASEVPLFLLGLSTNASVEVGVRGANIFGSTKLGRLNLELKQSSVGPFSVTLLEAVMNFYVSQVLLPKANERLEKGFPLPLFQKLQLSNLVLQPLQVRRTPSPLPTVPQPPPPTPRDPPRCPGALEDSV</sequence>
<evidence type="ECO:0000256" key="11">
    <source>
        <dbReference type="ARBA" id="ARBA00023180"/>
    </source>
</evidence>
<dbReference type="GO" id="GO:0031663">
    <property type="term" value="P:lipopolysaccharide-mediated signaling pathway"/>
    <property type="evidence" value="ECO:0000318"/>
    <property type="project" value="GO_Central"/>
</dbReference>
<keyword evidence="14 16" id="KW-0732">Signal</keyword>
<evidence type="ECO:0000256" key="14">
    <source>
        <dbReference type="RuleBase" id="RU369039"/>
    </source>
</evidence>
<dbReference type="GO" id="GO:0001530">
    <property type="term" value="F:lipopolysaccharide binding"/>
    <property type="evidence" value="ECO:0000318"/>
    <property type="project" value="GO_Central"/>
</dbReference>
<dbReference type="SMART" id="SM00329">
    <property type="entry name" value="BPI2"/>
    <property type="match status" value="1"/>
</dbReference>
<dbReference type="PANTHER" id="PTHR10504">
    <property type="entry name" value="BACTERICIDAL PERMEABILITY-INCREASING BPI PROTEIN-RELATED"/>
    <property type="match status" value="1"/>
</dbReference>
<dbReference type="GO" id="GO:0045087">
    <property type="term" value="P:innate immune response"/>
    <property type="evidence" value="ECO:0000318"/>
    <property type="project" value="GO_Central"/>
</dbReference>
<feature type="compositionally biased region" description="Pro residues" evidence="15">
    <location>
        <begin position="470"/>
        <end position="484"/>
    </location>
</feature>
<evidence type="ECO:0000256" key="8">
    <source>
        <dbReference type="ARBA" id="ARBA00022859"/>
    </source>
</evidence>
<dbReference type="Bgee" id="ENSOANG00000049954">
    <property type="expression patterns" value="Expressed in liver and 6 other cell types or tissues"/>
</dbReference>
<dbReference type="CDD" id="cd00025">
    <property type="entry name" value="BPI1"/>
    <property type="match status" value="1"/>
</dbReference>
<evidence type="ECO:0000313" key="20">
    <source>
        <dbReference type="Proteomes" id="UP000002279"/>
    </source>
</evidence>
<dbReference type="FunFam" id="3.15.20.10:FF:000001">
    <property type="entry name" value="Phospholipid transfer protein"/>
    <property type="match status" value="1"/>
</dbReference>